<dbReference type="EMBL" id="JAJAGQ010000001">
    <property type="protein sequence ID" value="KAJ8573608.1"/>
    <property type="molecule type" value="Genomic_DNA"/>
</dbReference>
<reference evidence="2" key="1">
    <citation type="journal article" date="2023" name="Proc. Natl. Acad. Sci. U.S.A.">
        <title>Genomic and structural basis for evolution of tropane alkaloid biosynthesis.</title>
        <authorList>
            <person name="Wanga Y.-J."/>
            <person name="Taina T."/>
            <person name="Yua J.-Y."/>
            <person name="Lia J."/>
            <person name="Xua B."/>
            <person name="Chenc J."/>
            <person name="D'Auriad J.C."/>
            <person name="Huanga J.-P."/>
            <person name="Huanga S.-X."/>
        </authorList>
    </citation>
    <scope>NUCLEOTIDE SEQUENCE [LARGE SCALE GENOMIC DNA]</scope>
    <source>
        <strain evidence="2">cv. KIB-2019</strain>
    </source>
</reference>
<accession>A0A9Q1RVF5</accession>
<dbReference type="Proteomes" id="UP001152561">
    <property type="component" value="Unassembled WGS sequence"/>
</dbReference>
<protein>
    <submittedName>
        <fullName evidence="1">Uncharacterized protein</fullName>
    </submittedName>
</protein>
<gene>
    <name evidence="1" type="ORF">K7X08_010119</name>
</gene>
<comment type="caution">
    <text evidence="1">The sequence shown here is derived from an EMBL/GenBank/DDBJ whole genome shotgun (WGS) entry which is preliminary data.</text>
</comment>
<name>A0A9Q1RVF5_9SOLA</name>
<evidence type="ECO:0000313" key="1">
    <source>
        <dbReference type="EMBL" id="KAJ8573608.1"/>
    </source>
</evidence>
<keyword evidence="2" id="KW-1185">Reference proteome</keyword>
<organism evidence="1 2">
    <name type="scientific">Anisodus acutangulus</name>
    <dbReference type="NCBI Taxonomy" id="402998"/>
    <lineage>
        <taxon>Eukaryota</taxon>
        <taxon>Viridiplantae</taxon>
        <taxon>Streptophyta</taxon>
        <taxon>Embryophyta</taxon>
        <taxon>Tracheophyta</taxon>
        <taxon>Spermatophyta</taxon>
        <taxon>Magnoliopsida</taxon>
        <taxon>eudicotyledons</taxon>
        <taxon>Gunneridae</taxon>
        <taxon>Pentapetalae</taxon>
        <taxon>asterids</taxon>
        <taxon>lamiids</taxon>
        <taxon>Solanales</taxon>
        <taxon>Solanaceae</taxon>
        <taxon>Solanoideae</taxon>
        <taxon>Hyoscyameae</taxon>
        <taxon>Anisodus</taxon>
    </lineage>
</organism>
<sequence>MCCYIAQKQRREIEVGRDQLRMLIGNMFHLAHLWKRIILPFFSALTRETNFRFIELTTSNYAEVSYLFEKYKNQTPFALMFQTLKVLET</sequence>
<evidence type="ECO:0000313" key="2">
    <source>
        <dbReference type="Proteomes" id="UP001152561"/>
    </source>
</evidence>
<dbReference type="AlphaFoldDB" id="A0A9Q1RVF5"/>
<proteinExistence type="predicted"/>